<dbReference type="InterPro" id="IPR013762">
    <property type="entry name" value="Integrase-like_cat_sf"/>
</dbReference>
<dbReference type="Gene3D" id="1.10.150.130">
    <property type="match status" value="1"/>
</dbReference>
<evidence type="ECO:0000256" key="5">
    <source>
        <dbReference type="SAM" id="MobiDB-lite"/>
    </source>
</evidence>
<dbReference type="Pfam" id="PF13356">
    <property type="entry name" value="Arm-DNA-bind_3"/>
    <property type="match status" value="1"/>
</dbReference>
<dbReference type="CDD" id="cd00801">
    <property type="entry name" value="INT_P4_C"/>
    <property type="match status" value="1"/>
</dbReference>
<comment type="caution">
    <text evidence="7">The sequence shown here is derived from an EMBL/GenBank/DDBJ whole genome shotgun (WGS) entry which is preliminary data.</text>
</comment>
<keyword evidence="4" id="KW-0233">DNA recombination</keyword>
<name>A0A7Y0MVG6_VIBAL</name>
<dbReference type="AlphaFoldDB" id="A0A7Y0MVG6"/>
<dbReference type="InterPro" id="IPR038488">
    <property type="entry name" value="Integrase_DNA-bd_sf"/>
</dbReference>
<dbReference type="SUPFAM" id="SSF56349">
    <property type="entry name" value="DNA breaking-rejoining enzymes"/>
    <property type="match status" value="1"/>
</dbReference>
<dbReference type="Gene3D" id="3.30.160.390">
    <property type="entry name" value="Integrase, DNA-binding domain"/>
    <property type="match status" value="1"/>
</dbReference>
<evidence type="ECO:0000313" key="7">
    <source>
        <dbReference type="EMBL" id="NMR73647.1"/>
    </source>
</evidence>
<dbReference type="InterPro" id="IPR011010">
    <property type="entry name" value="DNA_brk_join_enz"/>
</dbReference>
<reference evidence="7 8" key="1">
    <citation type="submission" date="2020-04" db="EMBL/GenBank/DDBJ databases">
        <title>Whole-genome sequencing of Vibrio spp. from China reveals different genetic environments of blaCTX-M-14 among diverse lineages.</title>
        <authorList>
            <person name="Zheng Z."/>
            <person name="Ye L."/>
            <person name="Chen S."/>
        </authorList>
    </citation>
    <scope>NUCLEOTIDE SEQUENCE [LARGE SCALE GENOMIC DNA]</scope>
    <source>
        <strain evidence="7 8">Vb1636</strain>
    </source>
</reference>
<dbReference type="InterPro" id="IPR002104">
    <property type="entry name" value="Integrase_catalytic"/>
</dbReference>
<evidence type="ECO:0000313" key="8">
    <source>
        <dbReference type="Proteomes" id="UP000565155"/>
    </source>
</evidence>
<dbReference type="Pfam" id="PF00589">
    <property type="entry name" value="Phage_integrase"/>
    <property type="match status" value="1"/>
</dbReference>
<evidence type="ECO:0000256" key="2">
    <source>
        <dbReference type="ARBA" id="ARBA00022908"/>
    </source>
</evidence>
<dbReference type="GO" id="GO:0015074">
    <property type="term" value="P:DNA integration"/>
    <property type="evidence" value="ECO:0007669"/>
    <property type="project" value="UniProtKB-KW"/>
</dbReference>
<organism evidence="7 8">
    <name type="scientific">Vibrio alginolyticus</name>
    <dbReference type="NCBI Taxonomy" id="663"/>
    <lineage>
        <taxon>Bacteria</taxon>
        <taxon>Pseudomonadati</taxon>
        <taxon>Pseudomonadota</taxon>
        <taxon>Gammaproteobacteria</taxon>
        <taxon>Vibrionales</taxon>
        <taxon>Vibrionaceae</taxon>
        <taxon>Vibrio</taxon>
    </lineage>
</organism>
<dbReference type="GO" id="GO:0003677">
    <property type="term" value="F:DNA binding"/>
    <property type="evidence" value="ECO:0007669"/>
    <property type="project" value="UniProtKB-KW"/>
</dbReference>
<dbReference type="Proteomes" id="UP000565155">
    <property type="component" value="Unassembled WGS sequence"/>
</dbReference>
<dbReference type="Gene3D" id="1.10.443.10">
    <property type="entry name" value="Intergrase catalytic core"/>
    <property type="match status" value="1"/>
</dbReference>
<dbReference type="RefSeq" id="WP_140095524.1">
    <property type="nucleotide sequence ID" value="NZ_JABCMA010000006.1"/>
</dbReference>
<proteinExistence type="inferred from homology"/>
<gene>
    <name evidence="7" type="ORF">HKB35_08480</name>
</gene>
<dbReference type="InterPro" id="IPR010998">
    <property type="entry name" value="Integrase_recombinase_N"/>
</dbReference>
<sequence length="386" mass="44525">MTITERALKSKNNFPTDKPHQDLADGGGLLARFYKSGKISFCYRFRWQGKQAILTIGTYPQVSLKEARDIHREAKKMLEQGLDPRNNKAKKKISTVQECIEFWINEELIPRRKYPKLIINALYTHIISKIGSNEWEQMKTVDWINVIKTIEGKTVPVRLLTELKQCAKYLMAVDIIEENKLINIQSRFVGTPSKPRDRVLSFKELKQIYDYCRSGEYPLEFAAACLILMFTGARSGELRTAKKVNIDLKGRTWKVPPENSKNGRLIVRPIPDFLIGYFEFLYNLHPSSENLIISNRGRELGVQGFQSRFRPLQAALALPSWSPHVFRHTLATHFGDLKIEPYIAEKMLGHEMAGEMKTYNKGQYLSQQLDAMKIYHDAVIGYKESH</sequence>
<dbReference type="PANTHER" id="PTHR30629">
    <property type="entry name" value="PROPHAGE INTEGRASE"/>
    <property type="match status" value="1"/>
</dbReference>
<feature type="domain" description="Tyr recombinase" evidence="6">
    <location>
        <begin position="195"/>
        <end position="373"/>
    </location>
</feature>
<keyword evidence="3" id="KW-0238">DNA-binding</keyword>
<dbReference type="EMBL" id="JABCMA010000006">
    <property type="protein sequence ID" value="NMR73647.1"/>
    <property type="molecule type" value="Genomic_DNA"/>
</dbReference>
<evidence type="ECO:0000256" key="3">
    <source>
        <dbReference type="ARBA" id="ARBA00023125"/>
    </source>
</evidence>
<evidence type="ECO:0000259" key="6">
    <source>
        <dbReference type="PROSITE" id="PS51898"/>
    </source>
</evidence>
<keyword evidence="2" id="KW-0229">DNA integration</keyword>
<dbReference type="PANTHER" id="PTHR30629:SF2">
    <property type="entry name" value="PROPHAGE INTEGRASE INTS-RELATED"/>
    <property type="match status" value="1"/>
</dbReference>
<dbReference type="GO" id="GO:0006310">
    <property type="term" value="P:DNA recombination"/>
    <property type="evidence" value="ECO:0007669"/>
    <property type="project" value="UniProtKB-KW"/>
</dbReference>
<feature type="region of interest" description="Disordered" evidence="5">
    <location>
        <begin position="1"/>
        <end position="20"/>
    </location>
</feature>
<protein>
    <submittedName>
        <fullName evidence="7">Site-specific integrase</fullName>
    </submittedName>
</protein>
<accession>A0A7Y0MVG6</accession>
<comment type="similarity">
    <text evidence="1">Belongs to the 'phage' integrase family.</text>
</comment>
<evidence type="ECO:0000256" key="4">
    <source>
        <dbReference type="ARBA" id="ARBA00023172"/>
    </source>
</evidence>
<dbReference type="InterPro" id="IPR050808">
    <property type="entry name" value="Phage_Integrase"/>
</dbReference>
<dbReference type="PROSITE" id="PS51898">
    <property type="entry name" value="TYR_RECOMBINASE"/>
    <property type="match status" value="1"/>
</dbReference>
<dbReference type="InterPro" id="IPR025166">
    <property type="entry name" value="Integrase_DNA_bind_dom"/>
</dbReference>
<evidence type="ECO:0000256" key="1">
    <source>
        <dbReference type="ARBA" id="ARBA00008857"/>
    </source>
</evidence>